<keyword evidence="9" id="KW-1185">Reference proteome</keyword>
<evidence type="ECO:0000313" key="8">
    <source>
        <dbReference type="EMBL" id="KAK8946389.1"/>
    </source>
</evidence>
<comment type="caution">
    <text evidence="8">The sequence shown here is derived from an EMBL/GenBank/DDBJ whole genome shotgun (WGS) entry which is preliminary data.</text>
</comment>
<dbReference type="Proteomes" id="UP001418222">
    <property type="component" value="Unassembled WGS sequence"/>
</dbReference>
<reference evidence="8 9" key="1">
    <citation type="journal article" date="2022" name="Nat. Plants">
        <title>Genomes of leafy and leafless Platanthera orchids illuminate the evolution of mycoheterotrophy.</title>
        <authorList>
            <person name="Li M.H."/>
            <person name="Liu K.W."/>
            <person name="Li Z."/>
            <person name="Lu H.C."/>
            <person name="Ye Q.L."/>
            <person name="Zhang D."/>
            <person name="Wang J.Y."/>
            <person name="Li Y.F."/>
            <person name="Zhong Z.M."/>
            <person name="Liu X."/>
            <person name="Yu X."/>
            <person name="Liu D.K."/>
            <person name="Tu X.D."/>
            <person name="Liu B."/>
            <person name="Hao Y."/>
            <person name="Liao X.Y."/>
            <person name="Jiang Y.T."/>
            <person name="Sun W.H."/>
            <person name="Chen J."/>
            <person name="Chen Y.Q."/>
            <person name="Ai Y."/>
            <person name="Zhai J.W."/>
            <person name="Wu S.S."/>
            <person name="Zhou Z."/>
            <person name="Hsiao Y.Y."/>
            <person name="Wu W.L."/>
            <person name="Chen Y.Y."/>
            <person name="Lin Y.F."/>
            <person name="Hsu J.L."/>
            <person name="Li C.Y."/>
            <person name="Wang Z.W."/>
            <person name="Zhao X."/>
            <person name="Zhong W.Y."/>
            <person name="Ma X.K."/>
            <person name="Ma L."/>
            <person name="Huang J."/>
            <person name="Chen G.Z."/>
            <person name="Huang M.Z."/>
            <person name="Huang L."/>
            <person name="Peng D.H."/>
            <person name="Luo Y.B."/>
            <person name="Zou S.Q."/>
            <person name="Chen S.P."/>
            <person name="Lan S."/>
            <person name="Tsai W.C."/>
            <person name="Van de Peer Y."/>
            <person name="Liu Z.J."/>
        </authorList>
    </citation>
    <scope>NUCLEOTIDE SEQUENCE [LARGE SCALE GENOMIC DNA]</scope>
    <source>
        <strain evidence="8">Lor287</strain>
    </source>
</reference>
<keyword evidence="2" id="KW-0964">Secreted</keyword>
<feature type="domain" description="Gnk2-homologous" evidence="7">
    <location>
        <begin position="126"/>
        <end position="234"/>
    </location>
</feature>
<feature type="signal peptide" evidence="6">
    <location>
        <begin position="1"/>
        <end position="19"/>
    </location>
</feature>
<comment type="subcellular location">
    <subcellularLocation>
        <location evidence="1">Secreted</location>
    </subcellularLocation>
</comment>
<dbReference type="AlphaFoldDB" id="A0AAP0BP23"/>
<keyword evidence="3 6" id="KW-0732">Signal</keyword>
<dbReference type="PANTHER" id="PTHR32411:SF43">
    <property type="entry name" value="CYSTEINE-RICH REPEAT SECRETORY PROTEIN 38"/>
    <property type="match status" value="1"/>
</dbReference>
<evidence type="ECO:0000259" key="7">
    <source>
        <dbReference type="PROSITE" id="PS51473"/>
    </source>
</evidence>
<evidence type="ECO:0000256" key="6">
    <source>
        <dbReference type="SAM" id="SignalP"/>
    </source>
</evidence>
<name>A0AAP0BP23_9ASPA</name>
<keyword evidence="4" id="KW-0677">Repeat</keyword>
<feature type="domain" description="Gnk2-homologous" evidence="7">
    <location>
        <begin position="19"/>
        <end position="121"/>
    </location>
</feature>
<dbReference type="PANTHER" id="PTHR32411">
    <property type="entry name" value="CYSTEINE-RICH REPEAT SECRETORY PROTEIN 38-RELATED"/>
    <property type="match status" value="1"/>
</dbReference>
<dbReference type="InterPro" id="IPR050581">
    <property type="entry name" value="CRR_secretory_protein"/>
</dbReference>
<organism evidence="8 9">
    <name type="scientific">Platanthera zijinensis</name>
    <dbReference type="NCBI Taxonomy" id="2320716"/>
    <lineage>
        <taxon>Eukaryota</taxon>
        <taxon>Viridiplantae</taxon>
        <taxon>Streptophyta</taxon>
        <taxon>Embryophyta</taxon>
        <taxon>Tracheophyta</taxon>
        <taxon>Spermatophyta</taxon>
        <taxon>Magnoliopsida</taxon>
        <taxon>Liliopsida</taxon>
        <taxon>Asparagales</taxon>
        <taxon>Orchidaceae</taxon>
        <taxon>Orchidoideae</taxon>
        <taxon>Orchideae</taxon>
        <taxon>Orchidinae</taxon>
        <taxon>Platanthera</taxon>
    </lineage>
</organism>
<evidence type="ECO:0000256" key="2">
    <source>
        <dbReference type="ARBA" id="ARBA00022525"/>
    </source>
</evidence>
<comment type="similarity">
    <text evidence="5">Belongs to the cysteine-rich repeat secretory protein family.</text>
</comment>
<dbReference type="PROSITE" id="PS51473">
    <property type="entry name" value="GNK2"/>
    <property type="match status" value="2"/>
</dbReference>
<feature type="chain" id="PRO_5043015195" description="Gnk2-homologous domain-containing protein" evidence="6">
    <location>
        <begin position="20"/>
        <end position="257"/>
    </location>
</feature>
<accession>A0AAP0BP23</accession>
<dbReference type="Gene3D" id="3.30.430.20">
    <property type="entry name" value="Gnk2 domain, C-X8-C-X2-C motif"/>
    <property type="match status" value="2"/>
</dbReference>
<proteinExistence type="inferred from homology"/>
<dbReference type="InterPro" id="IPR038408">
    <property type="entry name" value="GNK2_sf"/>
</dbReference>
<evidence type="ECO:0000256" key="3">
    <source>
        <dbReference type="ARBA" id="ARBA00022729"/>
    </source>
</evidence>
<sequence length="257" mass="28541">MVFSHQLFFLALLLPLVACTNPIYRHCIQNFTDNSILQDNINKIIYSLIANTPDTGYAISTVGNGSNTVYGLTRCRGDIGRKACSDCIVAASQDLQANCPDTSVSRIWYEFCFLRYETTKFLGTIDNSDLEGWGSTKAEEDPKQFNMAVLQLLNWVKTAAIAGSNKFGMGKKSFNIDASITIYGMAQCTEDLQGITCMQCLEELTSRLINFCANRNGCFYMSSSCLLRFEIYNFLLVTTIPTYPEVDAPAPSPYTVA</sequence>
<evidence type="ECO:0000313" key="9">
    <source>
        <dbReference type="Proteomes" id="UP001418222"/>
    </source>
</evidence>
<dbReference type="CDD" id="cd23509">
    <property type="entry name" value="Gnk2-like"/>
    <property type="match status" value="2"/>
</dbReference>
<evidence type="ECO:0000256" key="1">
    <source>
        <dbReference type="ARBA" id="ARBA00004613"/>
    </source>
</evidence>
<evidence type="ECO:0000256" key="4">
    <source>
        <dbReference type="ARBA" id="ARBA00022737"/>
    </source>
</evidence>
<dbReference type="GO" id="GO:0005576">
    <property type="term" value="C:extracellular region"/>
    <property type="evidence" value="ECO:0007669"/>
    <property type="project" value="UniProtKB-SubCell"/>
</dbReference>
<gene>
    <name evidence="8" type="ORF">KSP39_PZI006863</name>
</gene>
<dbReference type="InterPro" id="IPR002902">
    <property type="entry name" value="GNK2"/>
</dbReference>
<dbReference type="EMBL" id="JBBWWQ010000005">
    <property type="protein sequence ID" value="KAK8946389.1"/>
    <property type="molecule type" value="Genomic_DNA"/>
</dbReference>
<dbReference type="Pfam" id="PF01657">
    <property type="entry name" value="Stress-antifung"/>
    <property type="match status" value="2"/>
</dbReference>
<protein>
    <recommendedName>
        <fullName evidence="7">Gnk2-homologous domain-containing protein</fullName>
    </recommendedName>
</protein>
<evidence type="ECO:0000256" key="5">
    <source>
        <dbReference type="ARBA" id="ARBA00038515"/>
    </source>
</evidence>